<keyword evidence="11 17" id="KW-0472">Membrane</keyword>
<proteinExistence type="inferred from homology"/>
<keyword evidence="13" id="KW-0868">Chloride</keyword>
<dbReference type="InterPro" id="IPR000076">
    <property type="entry name" value="KCL_cotranspt"/>
</dbReference>
<evidence type="ECO:0000256" key="3">
    <source>
        <dbReference type="ARBA" id="ARBA00022475"/>
    </source>
</evidence>
<evidence type="ECO:0000256" key="9">
    <source>
        <dbReference type="ARBA" id="ARBA00022989"/>
    </source>
</evidence>
<gene>
    <name evidence="20" type="ORF">D9C73_026845</name>
</gene>
<sequence>MASVRFTVTPTKAEDLPGLSDTSPDISSRSGARVRFGSRESVNRSDPLSEASGGITTVGGADTPDHSSVDHGDGNSKISSVYINNTHGMDDDDFYDRNLALFEEEMDTRPKVSSLLNRLANYTNLTQGAKEHEEAESIGEKKKTSKSPQMGTFMGVYLPCLQNIFGVILFLRLTWVVGSAGVLQGLCIVFICCCCTMLTAISMSAIATNGVVPAGGAYFMISRSLGPEFGGAVGLCFYLGTTFAGAMYILGAIEILLMYIAPKAAIFESKQPEGEGAAMLNNMRVYGSICLLLMSLLVFVGVKYVNKLASIFLACVIVSIVSIYIGALVSAFKPPQFPVCMLGNRTISGHEIDDSQCAKTILQIKEPAEGVDANFTFIHENDTVGPTFDPSPSTILVETTYLWKHFCQGPELNASCDKYFTSNNFSEIDGIPGLASGIISENLWSSYLSKGDVVEKGSLKSSHDAQPASNHQPYVFADITTSFTLLVGIFFPSVTGIMAGSNRSGDLKDAQRSIPIGTILAILTTSIVWRLRQREPGGGHSGMAVSLGHRDRLFLLDVRRWPPVADRCSPTPAGHRQGQHHPLPQGESRTFSHGDLLSLCNNTQLYRVFVQVFGHGKANGEPTWALLLTALIAELGILIASLDLVAPILTMPQVLVLLKLDEDAHVKSPRLLTFASQLKAGKGLTIVGTVVSGNFLQSYGEALAAEQTLKHLMDKERVKGFCQCIVAQKPREGISHMIQSSGLGGMKPNTVVMGWPHAWRQSEDPQSWKTFINTVRVTTAAHLALLVPKNISLFPSNSEPCTEGYIDVWWIVHDGGMLMLLPFLLRQHKVWRKCGMRIFTVAQMEDNSIQMKKDLATFLYHLRIEAEVEVVEMHDSDISAYTYERTLMMEQRSQMLRQMRLSKSDREREGNPGSSSSRPEAGGATRSQAQLVKDRNSMLRLTSIGSDDDDDTDGDRDRPTSSGGGGGSAEHQRRVQMTWTKERTSQYRAAHSGCSTPEGFRDMLSIRPDHSNVRRMHTAVKLNEVIVNKSHDARLVLLNMPGPPRNTEGDENCILFA</sequence>
<feature type="region of interest" description="Disordered" evidence="16">
    <location>
        <begin position="128"/>
        <end position="147"/>
    </location>
</feature>
<evidence type="ECO:0000256" key="8">
    <source>
        <dbReference type="ARBA" id="ARBA00022958"/>
    </source>
</evidence>
<keyword evidence="3" id="KW-1003">Cell membrane</keyword>
<keyword evidence="9 17" id="KW-1133">Transmembrane helix</keyword>
<dbReference type="STRING" id="240159.A0A4U5VWG5"/>
<evidence type="ECO:0000256" key="13">
    <source>
        <dbReference type="ARBA" id="ARBA00023214"/>
    </source>
</evidence>
<evidence type="ECO:0000256" key="10">
    <source>
        <dbReference type="ARBA" id="ARBA00023065"/>
    </source>
</evidence>
<comment type="subcellular location">
    <subcellularLocation>
        <location evidence="1">Cell membrane</location>
        <topology evidence="1">Multi-pass membrane protein</topology>
    </subcellularLocation>
</comment>
<evidence type="ECO:0000256" key="15">
    <source>
        <dbReference type="ARBA" id="ARBA00047825"/>
    </source>
</evidence>
<organism evidence="20 21">
    <name type="scientific">Collichthys lucidus</name>
    <name type="common">Big head croaker</name>
    <name type="synonym">Sciaena lucida</name>
    <dbReference type="NCBI Taxonomy" id="240159"/>
    <lineage>
        <taxon>Eukaryota</taxon>
        <taxon>Metazoa</taxon>
        <taxon>Chordata</taxon>
        <taxon>Craniata</taxon>
        <taxon>Vertebrata</taxon>
        <taxon>Euteleostomi</taxon>
        <taxon>Actinopterygii</taxon>
        <taxon>Neopterygii</taxon>
        <taxon>Teleostei</taxon>
        <taxon>Neoteleostei</taxon>
        <taxon>Acanthomorphata</taxon>
        <taxon>Eupercaria</taxon>
        <taxon>Sciaenidae</taxon>
        <taxon>Collichthys</taxon>
    </lineage>
</organism>
<feature type="region of interest" description="Disordered" evidence="16">
    <location>
        <begin position="567"/>
        <end position="587"/>
    </location>
</feature>
<dbReference type="Pfam" id="PF03522">
    <property type="entry name" value="SLC12"/>
    <property type="match status" value="2"/>
</dbReference>
<dbReference type="GO" id="GO:0006884">
    <property type="term" value="P:cell volume homeostasis"/>
    <property type="evidence" value="ECO:0007669"/>
    <property type="project" value="TreeGrafter"/>
</dbReference>
<evidence type="ECO:0000256" key="17">
    <source>
        <dbReference type="SAM" id="Phobius"/>
    </source>
</evidence>
<feature type="transmembrane region" description="Helical" evidence="17">
    <location>
        <begin position="283"/>
        <end position="302"/>
    </location>
</feature>
<keyword evidence="2" id="KW-0813">Transport</keyword>
<feature type="compositionally biased region" description="Polar residues" evidence="16">
    <location>
        <begin position="20"/>
        <end position="30"/>
    </location>
</feature>
<dbReference type="GO" id="GO:1990573">
    <property type="term" value="P:potassium ion import across plasma membrane"/>
    <property type="evidence" value="ECO:0007669"/>
    <property type="project" value="TreeGrafter"/>
</dbReference>
<dbReference type="GO" id="GO:0045202">
    <property type="term" value="C:synapse"/>
    <property type="evidence" value="ECO:0007669"/>
    <property type="project" value="GOC"/>
</dbReference>
<evidence type="ECO:0000256" key="1">
    <source>
        <dbReference type="ARBA" id="ARBA00004651"/>
    </source>
</evidence>
<dbReference type="EMBL" id="CM014101">
    <property type="protein sequence ID" value="TKS93168.1"/>
    <property type="molecule type" value="Genomic_DNA"/>
</dbReference>
<dbReference type="PANTHER" id="PTHR11827:SF66">
    <property type="entry name" value="SOLUTE CARRIER FAMILY 12 MEMBER 6"/>
    <property type="match status" value="1"/>
</dbReference>
<evidence type="ECO:0000256" key="2">
    <source>
        <dbReference type="ARBA" id="ARBA00022448"/>
    </source>
</evidence>
<evidence type="ECO:0000259" key="19">
    <source>
        <dbReference type="Pfam" id="PF03522"/>
    </source>
</evidence>
<keyword evidence="6 17" id="KW-0812">Transmembrane</keyword>
<feature type="compositionally biased region" description="Basic and acidic residues" evidence="16">
    <location>
        <begin position="63"/>
        <end position="74"/>
    </location>
</feature>
<dbReference type="GO" id="GO:0005886">
    <property type="term" value="C:plasma membrane"/>
    <property type="evidence" value="ECO:0007669"/>
    <property type="project" value="UniProtKB-SubCell"/>
</dbReference>
<reference evidence="20 21" key="1">
    <citation type="submission" date="2019-01" db="EMBL/GenBank/DDBJ databases">
        <title>Genome Assembly of Collichthys lucidus.</title>
        <authorList>
            <person name="Cai M."/>
            <person name="Xiao S."/>
        </authorList>
    </citation>
    <scope>NUCLEOTIDE SEQUENCE [LARGE SCALE GENOMIC DNA]</scope>
    <source>
        <strain evidence="20">JT15FE1705JMU</strain>
        <tissue evidence="20">Muscle</tissue>
    </source>
</reference>
<feature type="region of interest" description="Disordered" evidence="16">
    <location>
        <begin position="899"/>
        <end position="974"/>
    </location>
</feature>
<feature type="compositionally biased region" description="Basic and acidic residues" evidence="16">
    <location>
        <begin position="129"/>
        <end position="142"/>
    </location>
</feature>
<evidence type="ECO:0000256" key="12">
    <source>
        <dbReference type="ARBA" id="ARBA00023180"/>
    </source>
</evidence>
<feature type="domain" description="Amino acid permease/ SLC12A" evidence="18">
    <location>
        <begin position="156"/>
        <end position="333"/>
    </location>
</feature>
<dbReference type="Proteomes" id="UP000298787">
    <property type="component" value="Chromosome 24"/>
</dbReference>
<dbReference type="InterPro" id="IPR018491">
    <property type="entry name" value="SLC12_C"/>
</dbReference>
<dbReference type="GO" id="GO:0055064">
    <property type="term" value="P:chloride ion homeostasis"/>
    <property type="evidence" value="ECO:0007669"/>
    <property type="project" value="TreeGrafter"/>
</dbReference>
<dbReference type="Gene3D" id="1.20.1740.10">
    <property type="entry name" value="Amino acid/polyamine transporter I"/>
    <property type="match status" value="2"/>
</dbReference>
<evidence type="ECO:0000256" key="5">
    <source>
        <dbReference type="ARBA" id="ARBA00022553"/>
    </source>
</evidence>
<keyword evidence="4" id="KW-0633">Potassium transport</keyword>
<evidence type="ECO:0000259" key="18">
    <source>
        <dbReference type="Pfam" id="PF00324"/>
    </source>
</evidence>
<evidence type="ECO:0000313" key="20">
    <source>
        <dbReference type="EMBL" id="TKS93168.1"/>
    </source>
</evidence>
<evidence type="ECO:0000256" key="6">
    <source>
        <dbReference type="ARBA" id="ARBA00022692"/>
    </source>
</evidence>
<comment type="catalytic activity">
    <reaction evidence="15">
        <text>K(+)(in) + chloride(in) = K(+)(out) + chloride(out)</text>
        <dbReference type="Rhea" id="RHEA:72427"/>
        <dbReference type="ChEBI" id="CHEBI:17996"/>
        <dbReference type="ChEBI" id="CHEBI:29103"/>
    </reaction>
</comment>
<feature type="region of interest" description="Disordered" evidence="16">
    <location>
        <begin position="1"/>
        <end position="75"/>
    </location>
</feature>
<evidence type="ECO:0000256" key="4">
    <source>
        <dbReference type="ARBA" id="ARBA00022538"/>
    </source>
</evidence>
<dbReference type="GO" id="GO:0015379">
    <property type="term" value="F:potassium:chloride symporter activity"/>
    <property type="evidence" value="ECO:0007669"/>
    <property type="project" value="InterPro"/>
</dbReference>
<dbReference type="InterPro" id="IPR004841">
    <property type="entry name" value="AA-permease/SLC12A_dom"/>
</dbReference>
<dbReference type="Pfam" id="PF00324">
    <property type="entry name" value="AA_permease"/>
    <property type="match status" value="1"/>
</dbReference>
<feature type="transmembrane region" description="Helical" evidence="17">
    <location>
        <begin position="177"/>
        <end position="199"/>
    </location>
</feature>
<dbReference type="GO" id="GO:0055075">
    <property type="term" value="P:potassium ion homeostasis"/>
    <property type="evidence" value="ECO:0007669"/>
    <property type="project" value="TreeGrafter"/>
</dbReference>
<feature type="domain" description="SLC12A transporter C-terminal" evidence="19">
    <location>
        <begin position="802"/>
        <end position="907"/>
    </location>
</feature>
<dbReference type="AlphaFoldDB" id="A0A4U5VWG5"/>
<feature type="domain" description="SLC12A transporter C-terminal" evidence="19">
    <location>
        <begin position="669"/>
        <end position="786"/>
    </location>
</feature>
<evidence type="ECO:0000256" key="7">
    <source>
        <dbReference type="ARBA" id="ARBA00022847"/>
    </source>
</evidence>
<keyword evidence="5" id="KW-0597">Phosphoprotein</keyword>
<dbReference type="InterPro" id="IPR004842">
    <property type="entry name" value="SLC12A_fam"/>
</dbReference>
<keyword evidence="10" id="KW-0406">Ion transport</keyword>
<feature type="compositionally biased region" description="Polar residues" evidence="16">
    <location>
        <begin position="1"/>
        <end position="10"/>
    </location>
</feature>
<feature type="transmembrane region" description="Helical" evidence="17">
    <location>
        <begin position="151"/>
        <end position="171"/>
    </location>
</feature>
<keyword evidence="8" id="KW-0630">Potassium</keyword>
<evidence type="ECO:0000256" key="16">
    <source>
        <dbReference type="SAM" id="MobiDB-lite"/>
    </source>
</evidence>
<keyword evidence="21" id="KW-1185">Reference proteome</keyword>
<name>A0A4U5VWG5_COLLU</name>
<dbReference type="PANTHER" id="PTHR11827">
    <property type="entry name" value="SOLUTE CARRIER FAMILY 12, CATION COTRANSPORTERS"/>
    <property type="match status" value="1"/>
</dbReference>
<evidence type="ECO:0000256" key="11">
    <source>
        <dbReference type="ARBA" id="ARBA00023136"/>
    </source>
</evidence>
<evidence type="ECO:0000313" key="21">
    <source>
        <dbReference type="Proteomes" id="UP000298787"/>
    </source>
</evidence>
<protein>
    <submittedName>
        <fullName evidence="20">Solute carrier family 12 member 6</fullName>
    </submittedName>
</protein>
<dbReference type="PRINTS" id="PR01081">
    <property type="entry name" value="KCLTRNSPORT"/>
</dbReference>
<feature type="transmembrane region" description="Helical" evidence="17">
    <location>
        <begin position="237"/>
        <end position="262"/>
    </location>
</feature>
<comment type="similarity">
    <text evidence="14">Belongs to the SLC12A transporter family. K/Cl co-transporter subfamily.</text>
</comment>
<dbReference type="GO" id="GO:0007268">
    <property type="term" value="P:chemical synaptic transmission"/>
    <property type="evidence" value="ECO:0007669"/>
    <property type="project" value="TreeGrafter"/>
</dbReference>
<evidence type="ECO:0000256" key="14">
    <source>
        <dbReference type="ARBA" id="ARBA00046331"/>
    </source>
</evidence>
<feature type="transmembrane region" description="Helical" evidence="17">
    <location>
        <begin position="308"/>
        <end position="332"/>
    </location>
</feature>
<keyword evidence="12" id="KW-0325">Glycoprotein</keyword>
<dbReference type="FunFam" id="1.20.1740.10:FF:000049">
    <property type="entry name" value="Solute carrier family 12 (potassium/chloride transporter), member 4"/>
    <property type="match status" value="1"/>
</dbReference>
<accession>A0A4U5VWG5</accession>
<keyword evidence="7" id="KW-0769">Symport</keyword>